<sequence length="135" mass="14885">MTEILTGLGDELSNTRPDLPGANSPYAIVFHCVGVIEHWAGSVIAGLKIPRDRAAEFTATGRVDELITRVDDVRARLPEWVDVALREGIRERTVVGSTRPEAATATPEWVLTHVVRELAQHLGQLELTRDVLRQA</sequence>
<dbReference type="Gene3D" id="1.20.120.450">
    <property type="entry name" value="dinb family like domain"/>
    <property type="match status" value="1"/>
</dbReference>
<dbReference type="RefSeq" id="WP_099382484.1">
    <property type="nucleotide sequence ID" value="NZ_PEBD01000005.1"/>
</dbReference>
<organism evidence="1 2">
    <name type="scientific">Williamsia marianensis</name>
    <dbReference type="NCBI Taxonomy" id="85044"/>
    <lineage>
        <taxon>Bacteria</taxon>
        <taxon>Bacillati</taxon>
        <taxon>Actinomycetota</taxon>
        <taxon>Actinomycetes</taxon>
        <taxon>Mycobacteriales</taxon>
        <taxon>Nocardiaceae</taxon>
        <taxon>Williamsia</taxon>
    </lineage>
</organism>
<proteinExistence type="predicted"/>
<name>A0A2G3PPU5_WILMA</name>
<comment type="caution">
    <text evidence="1">The sequence shown here is derived from an EMBL/GenBank/DDBJ whole genome shotgun (WGS) entry which is preliminary data.</text>
</comment>
<evidence type="ECO:0008006" key="3">
    <source>
        <dbReference type="Google" id="ProtNLM"/>
    </source>
</evidence>
<dbReference type="InterPro" id="IPR007061">
    <property type="entry name" value="MST-like"/>
</dbReference>
<dbReference type="SUPFAM" id="SSF109854">
    <property type="entry name" value="DinB/YfiT-like putative metalloenzymes"/>
    <property type="match status" value="1"/>
</dbReference>
<evidence type="ECO:0000313" key="1">
    <source>
        <dbReference type="EMBL" id="PHV67824.1"/>
    </source>
</evidence>
<accession>A0A2G3PPU5</accession>
<protein>
    <recommendedName>
        <fullName evidence="3">DUF664 domain-containing protein</fullName>
    </recommendedName>
</protein>
<gene>
    <name evidence="1" type="ORF">CSW57_08320</name>
</gene>
<dbReference type="Pfam" id="PF04978">
    <property type="entry name" value="MST"/>
    <property type="match status" value="1"/>
</dbReference>
<reference evidence="1 2" key="1">
    <citation type="submission" date="2017-10" db="EMBL/GenBank/DDBJ databases">
        <title>The draft genome sequence of Williamsia sp. BULT 1.1 isolated from the semi-arid grassland soils from South Africa.</title>
        <authorList>
            <person name="Kabwe M.H."/>
            <person name="Govender N."/>
            <person name="Mutseka Lunga P."/>
            <person name="Vikram S."/>
            <person name="Makhalanyane T.P."/>
        </authorList>
    </citation>
    <scope>NUCLEOTIDE SEQUENCE [LARGE SCALE GENOMIC DNA]</scope>
    <source>
        <strain evidence="1 2">BULT 1.1</strain>
    </source>
</reference>
<dbReference type="AlphaFoldDB" id="A0A2G3PPU5"/>
<dbReference type="InterPro" id="IPR034660">
    <property type="entry name" value="DinB/YfiT-like"/>
</dbReference>
<dbReference type="Proteomes" id="UP000225108">
    <property type="component" value="Unassembled WGS sequence"/>
</dbReference>
<evidence type="ECO:0000313" key="2">
    <source>
        <dbReference type="Proteomes" id="UP000225108"/>
    </source>
</evidence>
<dbReference type="EMBL" id="PEBD01000005">
    <property type="protein sequence ID" value="PHV67824.1"/>
    <property type="molecule type" value="Genomic_DNA"/>
</dbReference>